<gene>
    <name evidence="2" type="ORF">STCU_08987</name>
</gene>
<keyword evidence="2" id="KW-0808">Transferase</keyword>
<feature type="transmembrane region" description="Helical" evidence="1">
    <location>
        <begin position="318"/>
        <end position="342"/>
    </location>
</feature>
<reference evidence="2 3" key="1">
    <citation type="journal article" date="2013" name="PLoS ONE">
        <title>Predicting the Proteins of Angomonas deanei, Strigomonas culicis and Their Respective Endosymbionts Reveals New Aspects of the Trypanosomatidae Family.</title>
        <authorList>
            <person name="Motta M.C."/>
            <person name="Martins A.C."/>
            <person name="de Souza S.S."/>
            <person name="Catta-Preta C.M."/>
            <person name="Silva R."/>
            <person name="Klein C.C."/>
            <person name="de Almeida L.G."/>
            <person name="de Lima Cunha O."/>
            <person name="Ciapina L.P."/>
            <person name="Brocchi M."/>
            <person name="Colabardini A.C."/>
            <person name="de Araujo Lima B."/>
            <person name="Machado C.R."/>
            <person name="de Almeida Soares C.M."/>
            <person name="Probst C.M."/>
            <person name="de Menezes C.B."/>
            <person name="Thompson C.E."/>
            <person name="Bartholomeu D.C."/>
            <person name="Gradia D.F."/>
            <person name="Pavoni D.P."/>
            <person name="Grisard E.C."/>
            <person name="Fantinatti-Garboggini F."/>
            <person name="Marchini F.K."/>
            <person name="Rodrigues-Luiz G.F."/>
            <person name="Wagner G."/>
            <person name="Goldman G.H."/>
            <person name="Fietto J.L."/>
            <person name="Elias M.C."/>
            <person name="Goldman M.H."/>
            <person name="Sagot M.F."/>
            <person name="Pereira M."/>
            <person name="Stoco P.H."/>
            <person name="de Mendonca-Neto R.P."/>
            <person name="Teixeira S.M."/>
            <person name="Maciel T.E."/>
            <person name="de Oliveira Mendes T.A."/>
            <person name="Urmenyi T.P."/>
            <person name="de Souza W."/>
            <person name="Schenkman S."/>
            <person name="de Vasconcelos A.T."/>
        </authorList>
    </citation>
    <scope>NUCLEOTIDE SEQUENCE [LARGE SCALE GENOMIC DNA]</scope>
</reference>
<feature type="transmembrane region" description="Helical" evidence="1">
    <location>
        <begin position="170"/>
        <end position="197"/>
    </location>
</feature>
<dbReference type="InterPro" id="IPR007720">
    <property type="entry name" value="PigQ/GPI1"/>
</dbReference>
<proteinExistence type="predicted"/>
<keyword evidence="3" id="KW-1185">Reference proteome</keyword>
<accession>S9TV67</accession>
<keyword evidence="1" id="KW-0812">Transmembrane</keyword>
<evidence type="ECO:0000313" key="2">
    <source>
        <dbReference type="EMBL" id="EPY20454.1"/>
    </source>
</evidence>
<feature type="transmembrane region" description="Helical" evidence="1">
    <location>
        <begin position="209"/>
        <end position="226"/>
    </location>
</feature>
<dbReference type="Pfam" id="PF05024">
    <property type="entry name" value="Gpi1"/>
    <property type="match status" value="2"/>
</dbReference>
<name>S9TV67_9TRYP</name>
<sequence length="572" mass="64719">MGKNASMGDGRMSVADSFFVPNTSSYHPPQMEDVPLELLPPRLDFPTSTKNHSEMSMLLRLCYTGVNVSRVINSKTPYELKEEPNEMSRRTESSHLGEAMALNDTGVFILQVVIQLLLFALKVETAIAPFSFVAQTLEVRTRELINFFSMILGKTSTCGLHPVLPHKEHAVSFLMCTWSFLVRIFVDFLLGLSFYVCFHALFHHKFDSFPFYFLYDVHMSYMEWFAGWPAGFKANEDVNKILCFFSSVLLTMWNLIARGGVFLRVASFGGTMPLQESVLTAMQDAISVANSTCSAYNYQSSNVSTTVSFSLADRHPEVYVWLDFGVLLTCLFGASVALSAFADATRLASLHLTILFGIFSRLYDVVLSLIGSLSGLFRGLKYNPLRCRVDGHQFQTDQMLFASFFLVVICSLLPAVLVYYVYFMLIGVCVWLISLFFVNLGYLIMYLPTFEVFYWLCRRHRLVGSLYVSRPYVTMTRHFTTAGSRDPCTVQTVDLSLCTSPLPLYYMLTDFLAVLCILQKNVFPTQMLLGCLTGNMERVQFNTVEQLVPHLVANPEDPTCAYLKPNQDKKKK</sequence>
<comment type="caution">
    <text evidence="2">The sequence shown here is derived from an EMBL/GenBank/DDBJ whole genome shotgun (WGS) entry which is preliminary data.</text>
</comment>
<dbReference type="PANTHER" id="PTHR21329:SF3">
    <property type="entry name" value="PHOSPHATIDYLINOSITOL N-ACETYLGLUCOSAMINYLTRANSFERASE SUBUNIT Q"/>
    <property type="match status" value="1"/>
</dbReference>
<feature type="transmembrane region" description="Helical" evidence="1">
    <location>
        <begin position="238"/>
        <end position="257"/>
    </location>
</feature>
<organism evidence="2 3">
    <name type="scientific">Strigomonas culicis</name>
    <dbReference type="NCBI Taxonomy" id="28005"/>
    <lineage>
        <taxon>Eukaryota</taxon>
        <taxon>Discoba</taxon>
        <taxon>Euglenozoa</taxon>
        <taxon>Kinetoplastea</taxon>
        <taxon>Metakinetoplastina</taxon>
        <taxon>Trypanosomatida</taxon>
        <taxon>Trypanosomatidae</taxon>
        <taxon>Strigomonadinae</taxon>
        <taxon>Strigomonas</taxon>
    </lineage>
</organism>
<evidence type="ECO:0000256" key="1">
    <source>
        <dbReference type="SAM" id="Phobius"/>
    </source>
</evidence>
<dbReference type="OrthoDB" id="70250at2759"/>
<keyword evidence="1" id="KW-1133">Transmembrane helix</keyword>
<keyword evidence="1" id="KW-0472">Membrane</keyword>
<evidence type="ECO:0000313" key="3">
    <source>
        <dbReference type="Proteomes" id="UP000015354"/>
    </source>
</evidence>
<dbReference type="Proteomes" id="UP000015354">
    <property type="component" value="Unassembled WGS sequence"/>
</dbReference>
<protein>
    <submittedName>
        <fullName evidence="2">N-acetylglucosaminyl transferase component</fullName>
    </submittedName>
</protein>
<dbReference type="GO" id="GO:0016740">
    <property type="term" value="F:transferase activity"/>
    <property type="evidence" value="ECO:0007669"/>
    <property type="project" value="UniProtKB-KW"/>
</dbReference>
<feature type="transmembrane region" description="Helical" evidence="1">
    <location>
        <begin position="400"/>
        <end position="425"/>
    </location>
</feature>
<dbReference type="AlphaFoldDB" id="S9TV67"/>
<dbReference type="GO" id="GO:0005783">
    <property type="term" value="C:endoplasmic reticulum"/>
    <property type="evidence" value="ECO:0007669"/>
    <property type="project" value="TreeGrafter"/>
</dbReference>
<dbReference type="EMBL" id="ATMH01008987">
    <property type="protein sequence ID" value="EPY20454.1"/>
    <property type="molecule type" value="Genomic_DNA"/>
</dbReference>
<dbReference type="GO" id="GO:0006506">
    <property type="term" value="P:GPI anchor biosynthetic process"/>
    <property type="evidence" value="ECO:0007669"/>
    <property type="project" value="InterPro"/>
</dbReference>
<dbReference type="GO" id="GO:0016020">
    <property type="term" value="C:membrane"/>
    <property type="evidence" value="ECO:0007669"/>
    <property type="project" value="InterPro"/>
</dbReference>
<dbReference type="PANTHER" id="PTHR21329">
    <property type="entry name" value="PHOSPHATIDYLINOSITOL N-ACETYLGLUCOSAMINYLTRANSFERASE SUBUNIT Q-RELATED"/>
    <property type="match status" value="1"/>
</dbReference>
<feature type="transmembrane region" description="Helical" evidence="1">
    <location>
        <begin position="431"/>
        <end position="456"/>
    </location>
</feature>